<proteinExistence type="predicted"/>
<dbReference type="EMBL" id="JANPWB010000013">
    <property type="protein sequence ID" value="KAJ1107429.1"/>
    <property type="molecule type" value="Genomic_DNA"/>
</dbReference>
<dbReference type="Proteomes" id="UP001066276">
    <property type="component" value="Chromosome 9"/>
</dbReference>
<accession>A0AAV7MW88</accession>
<organism evidence="2 3">
    <name type="scientific">Pleurodeles waltl</name>
    <name type="common">Iberian ribbed newt</name>
    <dbReference type="NCBI Taxonomy" id="8319"/>
    <lineage>
        <taxon>Eukaryota</taxon>
        <taxon>Metazoa</taxon>
        <taxon>Chordata</taxon>
        <taxon>Craniata</taxon>
        <taxon>Vertebrata</taxon>
        <taxon>Euteleostomi</taxon>
        <taxon>Amphibia</taxon>
        <taxon>Batrachia</taxon>
        <taxon>Caudata</taxon>
        <taxon>Salamandroidea</taxon>
        <taxon>Salamandridae</taxon>
        <taxon>Pleurodelinae</taxon>
        <taxon>Pleurodeles</taxon>
    </lineage>
</organism>
<dbReference type="AlphaFoldDB" id="A0AAV7MW88"/>
<sequence>MLPQGPQCSPGTQCAQHSTAGGRRQAPGLPSYPARSFARQCLHHSFKQLFAAQSSRTSATPPPALTLLQTPPQPRARHKEPISTGWFPVRAVSPSLAGSATLPSQCHVPWASHRLQHLTRPLSDLGWRPVRGPPSGLPLHAPQSQRRRSLLPGFKIKDN</sequence>
<evidence type="ECO:0000313" key="3">
    <source>
        <dbReference type="Proteomes" id="UP001066276"/>
    </source>
</evidence>
<gene>
    <name evidence="2" type="ORF">NDU88_004819</name>
</gene>
<protein>
    <submittedName>
        <fullName evidence="2">Uncharacterized protein</fullName>
    </submittedName>
</protein>
<feature type="compositionally biased region" description="Polar residues" evidence="1">
    <location>
        <begin position="1"/>
        <end position="19"/>
    </location>
</feature>
<name>A0AAV7MW88_PLEWA</name>
<reference evidence="2" key="1">
    <citation type="journal article" date="2022" name="bioRxiv">
        <title>Sequencing and chromosome-scale assembly of the giantPleurodeles waltlgenome.</title>
        <authorList>
            <person name="Brown T."/>
            <person name="Elewa A."/>
            <person name="Iarovenko S."/>
            <person name="Subramanian E."/>
            <person name="Araus A.J."/>
            <person name="Petzold A."/>
            <person name="Susuki M."/>
            <person name="Suzuki K.-i.T."/>
            <person name="Hayashi T."/>
            <person name="Toyoda A."/>
            <person name="Oliveira C."/>
            <person name="Osipova E."/>
            <person name="Leigh N.D."/>
            <person name="Simon A."/>
            <person name="Yun M.H."/>
        </authorList>
    </citation>
    <scope>NUCLEOTIDE SEQUENCE</scope>
    <source>
        <strain evidence="2">20211129_DDA</strain>
        <tissue evidence="2">Liver</tissue>
    </source>
</reference>
<comment type="caution">
    <text evidence="2">The sequence shown here is derived from an EMBL/GenBank/DDBJ whole genome shotgun (WGS) entry which is preliminary data.</text>
</comment>
<evidence type="ECO:0000256" key="1">
    <source>
        <dbReference type="SAM" id="MobiDB-lite"/>
    </source>
</evidence>
<feature type="compositionally biased region" description="Low complexity" evidence="1">
    <location>
        <begin position="52"/>
        <end position="70"/>
    </location>
</feature>
<evidence type="ECO:0000313" key="2">
    <source>
        <dbReference type="EMBL" id="KAJ1107429.1"/>
    </source>
</evidence>
<keyword evidence="3" id="KW-1185">Reference proteome</keyword>
<feature type="region of interest" description="Disordered" evidence="1">
    <location>
        <begin position="1"/>
        <end position="33"/>
    </location>
</feature>
<feature type="region of interest" description="Disordered" evidence="1">
    <location>
        <begin position="126"/>
        <end position="159"/>
    </location>
</feature>
<feature type="region of interest" description="Disordered" evidence="1">
    <location>
        <begin position="52"/>
        <end position="82"/>
    </location>
</feature>